<evidence type="ECO:0000259" key="2">
    <source>
        <dbReference type="PROSITE" id="PS52045"/>
    </source>
</evidence>
<dbReference type="PANTHER" id="PTHR31589:SF110">
    <property type="entry name" value="PROTEIN, PUTATIVE (DUF239)-RELATED"/>
    <property type="match status" value="1"/>
</dbReference>
<accession>A0ABM0T4D5</accession>
<feature type="domain" description="Neprosin PEP catalytic" evidence="2">
    <location>
        <begin position="116"/>
        <end position="371"/>
    </location>
</feature>
<dbReference type="PROSITE" id="PS52045">
    <property type="entry name" value="NEPROSIN_PEP_CD"/>
    <property type="match status" value="1"/>
</dbReference>
<keyword evidence="1" id="KW-0732">Signal</keyword>
<dbReference type="InterPro" id="IPR025521">
    <property type="entry name" value="Neprosin_propep"/>
</dbReference>
<keyword evidence="3" id="KW-1185">Reference proteome</keyword>
<feature type="chain" id="PRO_5045021466" evidence="1">
    <location>
        <begin position="23"/>
        <end position="393"/>
    </location>
</feature>
<dbReference type="InterPro" id="IPR053168">
    <property type="entry name" value="Glutamic_endopeptidase"/>
</dbReference>
<feature type="signal peptide" evidence="1">
    <location>
        <begin position="1"/>
        <end position="22"/>
    </location>
</feature>
<organism evidence="3 5">
    <name type="scientific">Camelina sativa</name>
    <name type="common">False flax</name>
    <name type="synonym">Myagrum sativum</name>
    <dbReference type="NCBI Taxonomy" id="90675"/>
    <lineage>
        <taxon>Eukaryota</taxon>
        <taxon>Viridiplantae</taxon>
        <taxon>Streptophyta</taxon>
        <taxon>Embryophyta</taxon>
        <taxon>Tracheophyta</taxon>
        <taxon>Spermatophyta</taxon>
        <taxon>Magnoliopsida</taxon>
        <taxon>eudicotyledons</taxon>
        <taxon>Gunneridae</taxon>
        <taxon>Pentapetalae</taxon>
        <taxon>rosids</taxon>
        <taxon>malvids</taxon>
        <taxon>Brassicales</taxon>
        <taxon>Brassicaceae</taxon>
        <taxon>Camelineae</taxon>
        <taxon>Camelina</taxon>
    </lineage>
</organism>
<reference evidence="3" key="1">
    <citation type="journal article" date="1997" name="Nucleic Acids Res.">
        <title>tRNAscan-SE: a program for improved detection of transfer RNA genes in genomic sequence.</title>
        <authorList>
            <person name="Lowe T.M."/>
            <person name="Eddy S.R."/>
        </authorList>
    </citation>
    <scope>NUCLEOTIDE SEQUENCE [LARGE SCALE GENOMIC DNA]</scope>
    <source>
        <strain evidence="3">r\DH55</strain>
    </source>
</reference>
<dbReference type="Gene3D" id="3.90.1320.10">
    <property type="entry name" value="Outer-capsid protein sigma 3, large lobe"/>
    <property type="match status" value="1"/>
</dbReference>
<dbReference type="Proteomes" id="UP000694864">
    <property type="component" value="Chromosome 8"/>
</dbReference>
<gene>
    <name evidence="4 5" type="primary">LOC104706237</name>
</gene>
<reference evidence="3" key="2">
    <citation type="journal article" date="2014" name="Nat. Commun.">
        <title>The emerging biofuel crop Camelina sativa retains a highly undifferentiated hexaploid genome structure.</title>
        <authorList>
            <person name="Kagale S."/>
            <person name="Koh C."/>
            <person name="Nixon J."/>
            <person name="Bollina V."/>
            <person name="Clarke W.E."/>
            <person name="Tuteja R."/>
            <person name="Spillane C."/>
            <person name="Robinson S.J."/>
            <person name="Links M.G."/>
            <person name="Clarke C."/>
            <person name="Higgins E.E."/>
            <person name="Huebert T."/>
            <person name="Sharpe A.G."/>
            <person name="Parkin I.A."/>
        </authorList>
    </citation>
    <scope>NUCLEOTIDE SEQUENCE [LARGE SCALE GENOMIC DNA]</scope>
    <source>
        <strain evidence="3">r\DH55</strain>
    </source>
</reference>
<dbReference type="Pfam" id="PF03080">
    <property type="entry name" value="Neprosin"/>
    <property type="match status" value="1"/>
</dbReference>
<dbReference type="PANTHER" id="PTHR31589">
    <property type="entry name" value="PROTEIN, PUTATIVE (DUF239)-RELATED-RELATED"/>
    <property type="match status" value="1"/>
</dbReference>
<name>A0ABM0T4D5_CAMSA</name>
<evidence type="ECO:0000313" key="4">
    <source>
        <dbReference type="RefSeq" id="XP_010420711.1"/>
    </source>
</evidence>
<protein>
    <submittedName>
        <fullName evidence="4 5">Uncharacterized protein LOC104706237</fullName>
    </submittedName>
</protein>
<sequence length="393" mass="43715">MKTYSLMMLFILGQFFSQLGFSRRQNFTIYSPDGDLIDCIDRADQRAFDHPLLRNHIIQEYPTGMSQIGIEVAPTGQVWHETGKKCPAGTIPVRRETGAPSASYRKYHPDANDLAAKATTGHKYAIGFMVNRGRIYGTRATLNVWDPIVEAQGDFSLAQIWLASGSYENGDVNTIEAGWQVYPSRYHDNQPRLFTYWTKNGYNGTGCYGIDCGGFIQTSSTIAIGAAISRTSTSRSTQLDITIQISKDPVSGNWWLGLGQDNVPIGYWTAAIFTVLSDHATTVEWGGEVLYRNLSGVNTMAQMGSGGYADKGFRRAAYFCNLKVAENNHTLLPVEDFGVQADYPQYFTVKKLYNSNCGNHFYYGGPGPQRSGAVRGTVVSRVIFLFLFVRFFN</sequence>
<proteinExistence type="predicted"/>
<dbReference type="InterPro" id="IPR004314">
    <property type="entry name" value="Neprosin"/>
</dbReference>
<evidence type="ECO:0000313" key="3">
    <source>
        <dbReference type="Proteomes" id="UP000694864"/>
    </source>
</evidence>
<reference evidence="4 5" key="3">
    <citation type="submission" date="2025-05" db="UniProtKB">
        <authorList>
            <consortium name="RefSeq"/>
        </authorList>
    </citation>
    <scope>IDENTIFICATION</scope>
    <source>
        <tissue evidence="4 5">Leaf</tissue>
    </source>
</reference>
<dbReference type="RefSeq" id="XP_010420712.1">
    <property type="nucleotide sequence ID" value="XM_010422410.2"/>
</dbReference>
<dbReference type="RefSeq" id="XP_010420711.1">
    <property type="nucleotide sequence ID" value="XM_010422409.1"/>
</dbReference>
<dbReference type="Pfam" id="PF14365">
    <property type="entry name" value="Neprosin_AP"/>
    <property type="match status" value="1"/>
</dbReference>
<evidence type="ECO:0000313" key="5">
    <source>
        <dbReference type="RefSeq" id="XP_010420712.1"/>
    </source>
</evidence>
<dbReference type="GeneID" id="104706237"/>
<evidence type="ECO:0000256" key="1">
    <source>
        <dbReference type="SAM" id="SignalP"/>
    </source>
</evidence>